<reference evidence="1 2" key="1">
    <citation type="journal article" date="2013" name="Mar. Genomics">
        <title>Expression of sulfatases in Rhodopirellula baltica and the diversity of sulfatases in the genus Rhodopirellula.</title>
        <authorList>
            <person name="Wegner C.E."/>
            <person name="Richter-Heitmann T."/>
            <person name="Klindworth A."/>
            <person name="Klockow C."/>
            <person name="Richter M."/>
            <person name="Achstetter T."/>
            <person name="Glockner F.O."/>
            <person name="Harder J."/>
        </authorList>
    </citation>
    <scope>NUCLEOTIDE SEQUENCE [LARGE SCALE GENOMIC DNA]</scope>
    <source>
        <strain evidence="1 2">SM1</strain>
    </source>
</reference>
<sequence length="42" mass="4608">MAFKTLSIAAVRCASHRCDAFIPVFCEVLAAGLTPNAIYLWH</sequence>
<keyword evidence="2" id="KW-1185">Reference proteome</keyword>
<protein>
    <submittedName>
        <fullName evidence="1">Uncharacterized protein</fullName>
    </submittedName>
</protein>
<name>M5RL70_9BACT</name>
<organism evidence="1 2">
    <name type="scientific">Rhodopirellula maiorica SM1</name>
    <dbReference type="NCBI Taxonomy" id="1265738"/>
    <lineage>
        <taxon>Bacteria</taxon>
        <taxon>Pseudomonadati</taxon>
        <taxon>Planctomycetota</taxon>
        <taxon>Planctomycetia</taxon>
        <taxon>Pirellulales</taxon>
        <taxon>Pirellulaceae</taxon>
        <taxon>Novipirellula</taxon>
    </lineage>
</organism>
<evidence type="ECO:0000313" key="1">
    <source>
        <dbReference type="EMBL" id="EMI16122.1"/>
    </source>
</evidence>
<dbReference type="Proteomes" id="UP000011991">
    <property type="component" value="Unassembled WGS sequence"/>
</dbReference>
<accession>M5RL70</accession>
<evidence type="ECO:0000313" key="2">
    <source>
        <dbReference type="Proteomes" id="UP000011991"/>
    </source>
</evidence>
<dbReference type="AlphaFoldDB" id="M5RL70"/>
<comment type="caution">
    <text evidence="1">The sequence shown here is derived from an EMBL/GenBank/DDBJ whole genome shotgun (WGS) entry which is preliminary data.</text>
</comment>
<dbReference type="PATRIC" id="fig|1265738.3.peg.6949"/>
<dbReference type="EMBL" id="ANOG01000991">
    <property type="protein sequence ID" value="EMI16122.1"/>
    <property type="molecule type" value="Genomic_DNA"/>
</dbReference>
<proteinExistence type="predicted"/>
<gene>
    <name evidence="1" type="ORF">RMSM_06959</name>
</gene>